<dbReference type="AlphaFoldDB" id="A0A6I6AFM4"/>
<dbReference type="PANTHER" id="PTHR30349">
    <property type="entry name" value="PHAGE INTEGRASE-RELATED"/>
    <property type="match status" value="1"/>
</dbReference>
<evidence type="ECO:0000313" key="6">
    <source>
        <dbReference type="Proteomes" id="UP000427281"/>
    </source>
</evidence>
<dbReference type="CDD" id="cd00397">
    <property type="entry name" value="DNA_BRE_C"/>
    <property type="match status" value="1"/>
</dbReference>
<dbReference type="GO" id="GO:0003677">
    <property type="term" value="F:DNA binding"/>
    <property type="evidence" value="ECO:0007669"/>
    <property type="project" value="UniProtKB-KW"/>
</dbReference>
<keyword evidence="6" id="KW-1185">Reference proteome</keyword>
<dbReference type="InterPro" id="IPR050090">
    <property type="entry name" value="Tyrosine_recombinase_XerCD"/>
</dbReference>
<dbReference type="InterPro" id="IPR011010">
    <property type="entry name" value="DNA_brk_join_enz"/>
</dbReference>
<accession>A0A6I6AFM4</accession>
<sequence>MQVEKGSDIAMKAVKVIIVKRSNSNNYYARWTDPVNLRECRKSTGTAIKRDAERFALRLEKEINEGGYYNPQKAKWQDFKERYETEVLPGFADTSAEKAKVVFRQVDEYIKPNLLIQIDANAISKMVKDMREDGLEDVTIKGYLIYIRSALNWAQSIGLLKTVPRFPKFKRIREEKAMRGRPLCKEEFERMLTAVPSVCGEKQAESWKFLLRGLWCSGLRLAEALDLHWDREDKLSVDFSGKRPVLRIRKESEKGNRDRLLPMVPEFAALLDEVPEDERTGPVFNPLARKKRTERMLSSTVSKQIAKIGEKANVAVGDKGNIDKETGKRKPRYASAHDLRRAFGQRWSLKVMPDVLMLLMRHSDIDTTMKYYVGRNAQKAAEAIWAADAESSPNQTPENTINKIA</sequence>
<dbReference type="PROSITE" id="PS51898">
    <property type="entry name" value="TYR_RECOMBINASE"/>
    <property type="match status" value="1"/>
</dbReference>
<dbReference type="Proteomes" id="UP000427281">
    <property type="component" value="Chromosome"/>
</dbReference>
<reference evidence="5 6" key="1">
    <citation type="submission" date="2019-09" db="EMBL/GenBank/DDBJ databases">
        <title>Gimesia benthica sp. nov., a novel bacterium isolated from deep-sea water of the Northwest Indian Ocean.</title>
        <authorList>
            <person name="Dai X."/>
        </authorList>
    </citation>
    <scope>NUCLEOTIDE SEQUENCE [LARGE SCALE GENOMIC DNA]</scope>
    <source>
        <strain evidence="5 6">E7</strain>
    </source>
</reference>
<gene>
    <name evidence="5" type="ORF">F1728_22930</name>
</gene>
<dbReference type="InterPro" id="IPR013762">
    <property type="entry name" value="Integrase-like_cat_sf"/>
</dbReference>
<feature type="domain" description="Tyr recombinase" evidence="4">
    <location>
        <begin position="178"/>
        <end position="386"/>
    </location>
</feature>
<evidence type="ECO:0000313" key="5">
    <source>
        <dbReference type="EMBL" id="QGQ25363.1"/>
    </source>
</evidence>
<dbReference type="SUPFAM" id="SSF56349">
    <property type="entry name" value="DNA breaking-rejoining enzymes"/>
    <property type="match status" value="1"/>
</dbReference>
<comment type="similarity">
    <text evidence="1">Belongs to the 'phage' integrase family.</text>
</comment>
<dbReference type="InterPro" id="IPR010998">
    <property type="entry name" value="Integrase_recombinase_N"/>
</dbReference>
<proteinExistence type="inferred from homology"/>
<keyword evidence="2" id="KW-0238">DNA-binding</keyword>
<evidence type="ECO:0000259" key="4">
    <source>
        <dbReference type="PROSITE" id="PS51898"/>
    </source>
</evidence>
<dbReference type="EMBL" id="CP043930">
    <property type="protein sequence ID" value="QGQ25363.1"/>
    <property type="molecule type" value="Genomic_DNA"/>
</dbReference>
<dbReference type="Gene3D" id="1.10.443.10">
    <property type="entry name" value="Intergrase catalytic core"/>
    <property type="match status" value="1"/>
</dbReference>
<evidence type="ECO:0000256" key="3">
    <source>
        <dbReference type="ARBA" id="ARBA00023172"/>
    </source>
</evidence>
<dbReference type="Gene3D" id="1.10.150.130">
    <property type="match status" value="1"/>
</dbReference>
<organism evidence="5 6">
    <name type="scientific">Gimesia benthica</name>
    <dbReference type="NCBI Taxonomy" id="2608982"/>
    <lineage>
        <taxon>Bacteria</taxon>
        <taxon>Pseudomonadati</taxon>
        <taxon>Planctomycetota</taxon>
        <taxon>Planctomycetia</taxon>
        <taxon>Planctomycetales</taxon>
        <taxon>Planctomycetaceae</taxon>
        <taxon>Gimesia</taxon>
    </lineage>
</organism>
<evidence type="ECO:0000256" key="2">
    <source>
        <dbReference type="ARBA" id="ARBA00023125"/>
    </source>
</evidence>
<dbReference type="GO" id="GO:0015074">
    <property type="term" value="P:DNA integration"/>
    <property type="evidence" value="ECO:0007669"/>
    <property type="project" value="InterPro"/>
</dbReference>
<dbReference type="KEGG" id="gim:F1728_22930"/>
<dbReference type="RefSeq" id="WP_155366036.1">
    <property type="nucleotide sequence ID" value="NZ_CP043930.1"/>
</dbReference>
<keyword evidence="3" id="KW-0233">DNA recombination</keyword>
<dbReference type="PANTHER" id="PTHR30349:SF41">
    <property type="entry name" value="INTEGRASE_RECOMBINASE PROTEIN MJ0367-RELATED"/>
    <property type="match status" value="1"/>
</dbReference>
<dbReference type="Pfam" id="PF00589">
    <property type="entry name" value="Phage_integrase"/>
    <property type="match status" value="1"/>
</dbReference>
<evidence type="ECO:0000256" key="1">
    <source>
        <dbReference type="ARBA" id="ARBA00008857"/>
    </source>
</evidence>
<dbReference type="InterPro" id="IPR002104">
    <property type="entry name" value="Integrase_catalytic"/>
</dbReference>
<dbReference type="GO" id="GO:0006310">
    <property type="term" value="P:DNA recombination"/>
    <property type="evidence" value="ECO:0007669"/>
    <property type="project" value="UniProtKB-KW"/>
</dbReference>
<name>A0A6I6AFM4_9PLAN</name>
<protein>
    <submittedName>
        <fullName evidence="5">Site-specific integrase</fullName>
    </submittedName>
</protein>